<dbReference type="GeneID" id="81434813"/>
<gene>
    <name evidence="1" type="ORF">N7496_002705</name>
</gene>
<dbReference type="Proteomes" id="UP001147782">
    <property type="component" value="Unassembled WGS sequence"/>
</dbReference>
<dbReference type="AlphaFoldDB" id="A0A9W9VFQ9"/>
<sequence length="185" mass="20994">MQLLPYINKPIIKAVVSSFAQGDGLDKVQAVLSAILNYYFLIANSFLVSFSSETPQKLPPYFNIRRQNQNGELQHWAMLFILDKVVTSAWTEELYPMLQTVIPKDRGCWIILWRGPKLHFFSYLNTADKSNELDKCVHDEVASGSLHIRHDSTQIHRNFNLILHTVPQLKGPVSKGAKDLSKGTA</sequence>
<keyword evidence="2" id="KW-1185">Reference proteome</keyword>
<evidence type="ECO:0000313" key="2">
    <source>
        <dbReference type="Proteomes" id="UP001147782"/>
    </source>
</evidence>
<proteinExistence type="predicted"/>
<organism evidence="1 2">
    <name type="scientific">Penicillium cataractarum</name>
    <dbReference type="NCBI Taxonomy" id="2100454"/>
    <lineage>
        <taxon>Eukaryota</taxon>
        <taxon>Fungi</taxon>
        <taxon>Dikarya</taxon>
        <taxon>Ascomycota</taxon>
        <taxon>Pezizomycotina</taxon>
        <taxon>Eurotiomycetes</taxon>
        <taxon>Eurotiomycetidae</taxon>
        <taxon>Eurotiales</taxon>
        <taxon>Aspergillaceae</taxon>
        <taxon>Penicillium</taxon>
    </lineage>
</organism>
<dbReference type="OrthoDB" id="4177946at2759"/>
<name>A0A9W9VFQ9_9EURO</name>
<accession>A0A9W9VFQ9</accession>
<evidence type="ECO:0000313" key="1">
    <source>
        <dbReference type="EMBL" id="KAJ5380277.1"/>
    </source>
</evidence>
<protein>
    <submittedName>
        <fullName evidence="1">Uncharacterized protein</fullName>
    </submittedName>
</protein>
<dbReference type="EMBL" id="JAPZBS010000002">
    <property type="protein sequence ID" value="KAJ5380277.1"/>
    <property type="molecule type" value="Genomic_DNA"/>
</dbReference>
<reference evidence="1" key="2">
    <citation type="journal article" date="2023" name="IMA Fungus">
        <title>Comparative genomic study of the Penicillium genus elucidates a diverse pangenome and 15 lateral gene transfer events.</title>
        <authorList>
            <person name="Petersen C."/>
            <person name="Sorensen T."/>
            <person name="Nielsen M.R."/>
            <person name="Sondergaard T.E."/>
            <person name="Sorensen J.L."/>
            <person name="Fitzpatrick D.A."/>
            <person name="Frisvad J.C."/>
            <person name="Nielsen K.L."/>
        </authorList>
    </citation>
    <scope>NUCLEOTIDE SEQUENCE</scope>
    <source>
        <strain evidence="1">IBT 29864</strain>
    </source>
</reference>
<reference evidence="1" key="1">
    <citation type="submission" date="2022-11" db="EMBL/GenBank/DDBJ databases">
        <authorList>
            <person name="Petersen C."/>
        </authorList>
    </citation>
    <scope>NUCLEOTIDE SEQUENCE</scope>
    <source>
        <strain evidence="1">IBT 29864</strain>
    </source>
</reference>
<dbReference type="RefSeq" id="XP_056557848.1">
    <property type="nucleotide sequence ID" value="XM_056695636.1"/>
</dbReference>
<comment type="caution">
    <text evidence="1">The sequence shown here is derived from an EMBL/GenBank/DDBJ whole genome shotgun (WGS) entry which is preliminary data.</text>
</comment>